<evidence type="ECO:0000313" key="8">
    <source>
        <dbReference type="Proteomes" id="UP000077755"/>
    </source>
</evidence>
<name>A0AAF0X583_DAUCS</name>
<feature type="compositionally biased region" description="Basic and acidic residues" evidence="5">
    <location>
        <begin position="1"/>
        <end position="15"/>
    </location>
</feature>
<evidence type="ECO:0000256" key="3">
    <source>
        <dbReference type="ARBA" id="ARBA00022833"/>
    </source>
</evidence>
<dbReference type="Pfam" id="PF10551">
    <property type="entry name" value="MULE"/>
    <property type="match status" value="1"/>
</dbReference>
<dbReference type="AlphaFoldDB" id="A0AAF0X583"/>
<dbReference type="InterPro" id="IPR006564">
    <property type="entry name" value="Znf_PMZ"/>
</dbReference>
<evidence type="ECO:0000313" key="7">
    <source>
        <dbReference type="EMBL" id="WOH00642.1"/>
    </source>
</evidence>
<keyword evidence="8" id="KW-1185">Reference proteome</keyword>
<dbReference type="PROSITE" id="PS50966">
    <property type="entry name" value="ZF_SWIM"/>
    <property type="match status" value="1"/>
</dbReference>
<dbReference type="KEGG" id="dcr:108203278"/>
<evidence type="ECO:0000256" key="4">
    <source>
        <dbReference type="PROSITE-ProRule" id="PRU00325"/>
    </source>
</evidence>
<dbReference type="InterPro" id="IPR004330">
    <property type="entry name" value="FAR1_DNA_bnd_dom"/>
</dbReference>
<evidence type="ECO:0000259" key="6">
    <source>
        <dbReference type="PROSITE" id="PS50966"/>
    </source>
</evidence>
<dbReference type="GO" id="GO:0008270">
    <property type="term" value="F:zinc ion binding"/>
    <property type="evidence" value="ECO:0007669"/>
    <property type="project" value="UniProtKB-KW"/>
</dbReference>
<reference evidence="7" key="1">
    <citation type="journal article" date="2016" name="Nat. Genet.">
        <title>A high-quality carrot genome assembly provides new insights into carotenoid accumulation and asterid genome evolution.</title>
        <authorList>
            <person name="Iorizzo M."/>
            <person name="Ellison S."/>
            <person name="Senalik D."/>
            <person name="Zeng P."/>
            <person name="Satapoomin P."/>
            <person name="Huang J."/>
            <person name="Bowman M."/>
            <person name="Iovene M."/>
            <person name="Sanseverino W."/>
            <person name="Cavagnaro P."/>
            <person name="Yildiz M."/>
            <person name="Macko-Podgorni A."/>
            <person name="Moranska E."/>
            <person name="Grzebelus E."/>
            <person name="Grzebelus D."/>
            <person name="Ashrafi H."/>
            <person name="Zheng Z."/>
            <person name="Cheng S."/>
            <person name="Spooner D."/>
            <person name="Van Deynze A."/>
            <person name="Simon P."/>
        </authorList>
    </citation>
    <scope>NUCLEOTIDE SEQUENCE</scope>
    <source>
        <tissue evidence="7">Leaf</tissue>
    </source>
</reference>
<dbReference type="Proteomes" id="UP000077755">
    <property type="component" value="Chromosome 5"/>
</dbReference>
<reference evidence="7" key="2">
    <citation type="submission" date="2022-03" db="EMBL/GenBank/DDBJ databases">
        <title>Draft title - Genomic analysis of global carrot germplasm unveils the trajectory of domestication and the origin of high carotenoid orange carrot.</title>
        <authorList>
            <person name="Iorizzo M."/>
            <person name="Ellison S."/>
            <person name="Senalik D."/>
            <person name="Macko-Podgorni A."/>
            <person name="Grzebelus D."/>
            <person name="Bostan H."/>
            <person name="Rolling W."/>
            <person name="Curaba J."/>
            <person name="Simon P."/>
        </authorList>
    </citation>
    <scope>NUCLEOTIDE SEQUENCE</scope>
    <source>
        <tissue evidence="7">Leaf</tissue>
    </source>
</reference>
<organism evidence="7 8">
    <name type="scientific">Daucus carota subsp. sativus</name>
    <name type="common">Carrot</name>
    <dbReference type="NCBI Taxonomy" id="79200"/>
    <lineage>
        <taxon>Eukaryota</taxon>
        <taxon>Viridiplantae</taxon>
        <taxon>Streptophyta</taxon>
        <taxon>Embryophyta</taxon>
        <taxon>Tracheophyta</taxon>
        <taxon>Spermatophyta</taxon>
        <taxon>Magnoliopsida</taxon>
        <taxon>eudicotyledons</taxon>
        <taxon>Gunneridae</taxon>
        <taxon>Pentapetalae</taxon>
        <taxon>asterids</taxon>
        <taxon>campanulids</taxon>
        <taxon>Apiales</taxon>
        <taxon>Apiaceae</taxon>
        <taxon>Apioideae</taxon>
        <taxon>Scandiceae</taxon>
        <taxon>Daucinae</taxon>
        <taxon>Daucus</taxon>
        <taxon>Daucus sect. Daucus</taxon>
    </lineage>
</organism>
<dbReference type="InterPro" id="IPR018289">
    <property type="entry name" value="MULE_transposase_dom"/>
</dbReference>
<dbReference type="PANTHER" id="PTHR47718">
    <property type="entry name" value="OS01G0519700 PROTEIN"/>
    <property type="match status" value="1"/>
</dbReference>
<feature type="compositionally biased region" description="Acidic residues" evidence="5">
    <location>
        <begin position="16"/>
        <end position="44"/>
    </location>
</feature>
<accession>A0AAF0X583</accession>
<feature type="domain" description="SWIM-type" evidence="6">
    <location>
        <begin position="581"/>
        <end position="617"/>
    </location>
</feature>
<keyword evidence="3" id="KW-0862">Zinc</keyword>
<dbReference type="Pfam" id="PF03101">
    <property type="entry name" value="FAR1"/>
    <property type="match status" value="1"/>
</dbReference>
<feature type="region of interest" description="Disordered" evidence="5">
    <location>
        <begin position="1"/>
        <end position="44"/>
    </location>
</feature>
<protein>
    <recommendedName>
        <fullName evidence="6">SWIM-type domain-containing protein</fullName>
    </recommendedName>
</protein>
<keyword evidence="2 4" id="KW-0863">Zinc-finger</keyword>
<dbReference type="EMBL" id="CP093347">
    <property type="protein sequence ID" value="WOH00642.1"/>
    <property type="molecule type" value="Genomic_DNA"/>
</dbReference>
<gene>
    <name evidence="7" type="ORF">DCAR_0520013</name>
</gene>
<feature type="region of interest" description="Disordered" evidence="5">
    <location>
        <begin position="730"/>
        <end position="757"/>
    </location>
</feature>
<evidence type="ECO:0000256" key="5">
    <source>
        <dbReference type="SAM" id="MobiDB-lite"/>
    </source>
</evidence>
<sequence>MANAREADMLPHVESSDSEALIEDSLSEGSDSDSFADDSTDDNTEEYTCKVGLDGIKYWTPKCDEEQKPQLNQHFPTLEQAYRFYSEYGRLCGFDVKKSTEKTDRRGNLSAKYYECSRGGKPDTKNYTSSFDNPVQGPRKRTTSKRCECKAHIIIKPAGLRGFVLSGFVEEHNHPLAKGAGRMFLRCNRNLSLAYQNFIMDCSRANIGPTRAHSLVKEMTGSFDDIGATVDDFKNFSRDIKSRIGAHDADMLLSKFKSIKEASKSSFYYDYKVDSEGRLTGLFWTDVVGQANYDVFGDIVSFDPTFRTNRYNMVFVPFTGVNNHWKNVTFAAGLLEKEDYKNFKWIINTFEDAMGRAPKTVITDQCKAIKKSLDKWWPSTTHRLCMWHIMNKLPMKVGPKLASNKKFVDRLKSVVYSDHLTPIEFENDWKGVMVEFKLEDNDWLNEMYDIRDQWIPAYFSNIEMAGLLRTTSRSESSNSFFQHFHESGNNLVEFYSRFESAMDKQRLRNDTDDKRSQETPHMETSMRIELEASKVYTLEIYYLVREEIKSGCYHNILDDRMIGIDSSTFKFKDELLNNKIFEVTVRHCDNYVECSCKFFFRKGYLCSHAFAALHHCGVKVIPPDLVKPRWTKDAIQKHSFLFSSDSPHGRHNKDIKKFKRTRAWFEFNNCINLAGDDMDKIDSIFTGLQAISSSFTEKMVSDDNNDSTHRADRFFGPVPDGEINVHNPGVSRNKGCGSRLKSSRELSAQDRKKRKCGNCNQMVRHNARTCPEPPKDPGN</sequence>
<dbReference type="PANTHER" id="PTHR47718:SF18">
    <property type="entry name" value="PROTEIN FAR1-RELATED SEQUENCE 5-LIKE"/>
    <property type="match status" value="1"/>
</dbReference>
<evidence type="ECO:0000256" key="2">
    <source>
        <dbReference type="ARBA" id="ARBA00022771"/>
    </source>
</evidence>
<evidence type="ECO:0000256" key="1">
    <source>
        <dbReference type="ARBA" id="ARBA00022723"/>
    </source>
</evidence>
<dbReference type="SMART" id="SM00575">
    <property type="entry name" value="ZnF_PMZ"/>
    <property type="match status" value="1"/>
</dbReference>
<proteinExistence type="predicted"/>
<keyword evidence="1" id="KW-0479">Metal-binding</keyword>
<dbReference type="InterPro" id="IPR007527">
    <property type="entry name" value="Znf_SWIM"/>
</dbReference>